<dbReference type="AlphaFoldDB" id="A0A2M7FYV1"/>
<reference evidence="1 2" key="1">
    <citation type="submission" date="2017-09" db="EMBL/GenBank/DDBJ databases">
        <title>Depth-based differentiation of microbial function through sediment-hosted aquifers and enrichment of novel symbionts in the deep terrestrial subsurface.</title>
        <authorList>
            <person name="Probst A.J."/>
            <person name="Ladd B."/>
            <person name="Jarett J.K."/>
            <person name="Geller-Mcgrath D.E."/>
            <person name="Sieber C.M."/>
            <person name="Emerson J.B."/>
            <person name="Anantharaman K."/>
            <person name="Thomas B.C."/>
            <person name="Malmstrom R."/>
            <person name="Stieglmeier M."/>
            <person name="Klingl A."/>
            <person name="Woyke T."/>
            <person name="Ryan C.M."/>
            <person name="Banfield J.F."/>
        </authorList>
    </citation>
    <scope>NUCLEOTIDE SEQUENCE [LARGE SCALE GENOMIC DNA]</scope>
    <source>
        <strain evidence="1">CG17_big_fil_post_rev_8_21_14_2_50_48_46</strain>
    </source>
</reference>
<name>A0A2M7FYV1_9BACT</name>
<protein>
    <recommendedName>
        <fullName evidence="3">Tetratricopeptide repeat protein</fullName>
    </recommendedName>
</protein>
<dbReference type="SUPFAM" id="SSF48452">
    <property type="entry name" value="TPR-like"/>
    <property type="match status" value="1"/>
</dbReference>
<gene>
    <name evidence="1" type="ORF">COW36_21180</name>
</gene>
<evidence type="ECO:0000313" key="1">
    <source>
        <dbReference type="EMBL" id="PIW14554.1"/>
    </source>
</evidence>
<dbReference type="EMBL" id="PFFQ01000059">
    <property type="protein sequence ID" value="PIW14554.1"/>
    <property type="molecule type" value="Genomic_DNA"/>
</dbReference>
<evidence type="ECO:0000313" key="2">
    <source>
        <dbReference type="Proteomes" id="UP000231019"/>
    </source>
</evidence>
<sequence length="424" mass="47984">MCSPLEKITELVQTSQWDQAWELCQASLKTSSQNPELWVMQGYLSLEKRDPQTALQSFLEALEQLLTAQDLKATENLLAQVQPLFPNLPVLSQVKARLLLKQKQWQAAHQTFCSLSKLPQGALPFEELDLSPTPLSVYPFEVQHQQTQLSHLLSAQALSSEYRQLQSHWQNLANTLQTHPPFQACDISSPGSRWLKQAFYAPSLPEFESVINPALDTASIENRFLESGWCTLDELLIPEALASLQRYALQATIWHKAYANGYLGASWLEGYHPQLLFQLAAELPERLPQIFKGLTLKNMWAIICDQRSQGTGVHGDEATLNLNLWLTPTSANQDLHSGGLIIYDQPAPAAWSFVEYNQADKMPEIYAYLKATGAKAQRVAYRQNRAVLFRSDFFHESDHLNFKAGFENQRITSIQLFGEKRTPS</sequence>
<dbReference type="Proteomes" id="UP000231019">
    <property type="component" value="Unassembled WGS sequence"/>
</dbReference>
<dbReference type="InterPro" id="IPR011990">
    <property type="entry name" value="TPR-like_helical_dom_sf"/>
</dbReference>
<proteinExistence type="predicted"/>
<dbReference type="Gene3D" id="1.25.40.10">
    <property type="entry name" value="Tetratricopeptide repeat domain"/>
    <property type="match status" value="1"/>
</dbReference>
<comment type="caution">
    <text evidence="1">The sequence shown here is derived from an EMBL/GenBank/DDBJ whole genome shotgun (WGS) entry which is preliminary data.</text>
</comment>
<organism evidence="1 2">
    <name type="scientific">bacterium (Candidatus Blackallbacteria) CG17_big_fil_post_rev_8_21_14_2_50_48_46</name>
    <dbReference type="NCBI Taxonomy" id="2014261"/>
    <lineage>
        <taxon>Bacteria</taxon>
        <taxon>Candidatus Blackallbacteria</taxon>
    </lineage>
</organism>
<evidence type="ECO:0008006" key="3">
    <source>
        <dbReference type="Google" id="ProtNLM"/>
    </source>
</evidence>
<accession>A0A2M7FYV1</accession>